<dbReference type="Proteomes" id="UP000006591">
    <property type="component" value="Chromosome 11"/>
</dbReference>
<sequence length="248" mass="28075">MKQNVIEVKVLTNHVRVVAARCSCDNNGRNSRDVVAAADLIHCIARPPKYYGSAKNRTVIEVMEEETTMTCFVICKWNHDHVHAQDDKLGRKKMMEVDVGQVFTAKEKLQQQRVVDREWSALVDSLIKDSTGGGGWAKQRCTNPRQLRDLSMMVAVFERRRRWQRLDLPAASREAACRRDGSRPPSGCDDGTGSRYRAAGQWHTSEVGELQCCSTVLRKQQHGMAGAVVWWLNKEERKRGAAAIREIV</sequence>
<proteinExistence type="predicted"/>
<reference evidence="1" key="1">
    <citation type="submission" date="2015-04" db="UniProtKB">
        <authorList>
            <consortium name="EnsemblPlants"/>
        </authorList>
    </citation>
    <scope>IDENTIFICATION</scope>
    <source>
        <strain evidence="1">SL10</strain>
    </source>
</reference>
<dbReference type="AlphaFoldDB" id="A0A0E0J0E0"/>
<keyword evidence="2" id="KW-1185">Reference proteome</keyword>
<organism evidence="1">
    <name type="scientific">Oryza nivara</name>
    <name type="common">Indian wild rice</name>
    <name type="synonym">Oryza sativa f. spontanea</name>
    <dbReference type="NCBI Taxonomy" id="4536"/>
    <lineage>
        <taxon>Eukaryota</taxon>
        <taxon>Viridiplantae</taxon>
        <taxon>Streptophyta</taxon>
        <taxon>Embryophyta</taxon>
        <taxon>Tracheophyta</taxon>
        <taxon>Spermatophyta</taxon>
        <taxon>Magnoliopsida</taxon>
        <taxon>Liliopsida</taxon>
        <taxon>Poales</taxon>
        <taxon>Poaceae</taxon>
        <taxon>BOP clade</taxon>
        <taxon>Oryzoideae</taxon>
        <taxon>Oryzeae</taxon>
        <taxon>Oryzinae</taxon>
        <taxon>Oryza</taxon>
    </lineage>
</organism>
<reference evidence="1" key="2">
    <citation type="submission" date="2018-04" db="EMBL/GenBank/DDBJ databases">
        <title>OnivRS2 (Oryza nivara Reference Sequence Version 2).</title>
        <authorList>
            <person name="Zhang J."/>
            <person name="Kudrna D."/>
            <person name="Lee S."/>
            <person name="Talag J."/>
            <person name="Rajasekar S."/>
            <person name="Welchert J."/>
            <person name="Hsing Y.-I."/>
            <person name="Wing R.A."/>
        </authorList>
    </citation>
    <scope>NUCLEOTIDE SEQUENCE [LARGE SCALE GENOMIC DNA]</scope>
    <source>
        <strain evidence="1">SL10</strain>
    </source>
</reference>
<dbReference type="EnsemblPlants" id="ONIVA11G08850.1">
    <property type="protein sequence ID" value="ONIVA11G08850.1"/>
    <property type="gene ID" value="ONIVA11G08850"/>
</dbReference>
<protein>
    <submittedName>
        <fullName evidence="1">Uncharacterized protein</fullName>
    </submittedName>
</protein>
<dbReference type="Gramene" id="ONIVA11G08850.1">
    <property type="protein sequence ID" value="ONIVA11G08850.1"/>
    <property type="gene ID" value="ONIVA11G08850"/>
</dbReference>
<evidence type="ECO:0000313" key="1">
    <source>
        <dbReference type="EnsemblPlants" id="ONIVA11G08850.1"/>
    </source>
</evidence>
<name>A0A0E0J0E0_ORYNI</name>
<accession>A0A0E0J0E0</accession>
<dbReference type="HOGENOM" id="CLU_1121603_0_0_1"/>
<evidence type="ECO:0000313" key="2">
    <source>
        <dbReference type="Proteomes" id="UP000006591"/>
    </source>
</evidence>
<dbReference type="OMA" id="QWHTSEV"/>